<dbReference type="AlphaFoldDB" id="A0A5J5BP43"/>
<accession>A0A5J5BP43</accession>
<feature type="compositionally biased region" description="Polar residues" evidence="1">
    <location>
        <begin position="238"/>
        <end position="250"/>
    </location>
</feature>
<evidence type="ECO:0000256" key="1">
    <source>
        <dbReference type="SAM" id="MobiDB-lite"/>
    </source>
</evidence>
<evidence type="ECO:0008006" key="4">
    <source>
        <dbReference type="Google" id="ProtNLM"/>
    </source>
</evidence>
<dbReference type="EMBL" id="CM018035">
    <property type="protein sequence ID" value="KAA8542941.1"/>
    <property type="molecule type" value="Genomic_DNA"/>
</dbReference>
<dbReference type="Proteomes" id="UP000325577">
    <property type="component" value="Linkage Group LG12"/>
</dbReference>
<reference evidence="2 3" key="1">
    <citation type="submission" date="2019-09" db="EMBL/GenBank/DDBJ databases">
        <title>A chromosome-level genome assembly of the Chinese tupelo Nyssa sinensis.</title>
        <authorList>
            <person name="Yang X."/>
            <person name="Kang M."/>
            <person name="Yang Y."/>
            <person name="Xiong H."/>
            <person name="Wang M."/>
            <person name="Zhang Z."/>
            <person name="Wang Z."/>
            <person name="Wu H."/>
            <person name="Ma T."/>
            <person name="Liu J."/>
            <person name="Xi Z."/>
        </authorList>
    </citation>
    <scope>NUCLEOTIDE SEQUENCE [LARGE SCALE GENOMIC DNA]</scope>
    <source>
        <strain evidence="2">J267</strain>
        <tissue evidence="2">Leaf</tissue>
    </source>
</reference>
<keyword evidence="3" id="KW-1185">Reference proteome</keyword>
<proteinExistence type="predicted"/>
<feature type="region of interest" description="Disordered" evidence="1">
    <location>
        <begin position="162"/>
        <end position="250"/>
    </location>
</feature>
<protein>
    <recommendedName>
        <fullName evidence="4">DUF4283 domain-containing protein</fullName>
    </recommendedName>
</protein>
<evidence type="ECO:0000313" key="3">
    <source>
        <dbReference type="Proteomes" id="UP000325577"/>
    </source>
</evidence>
<dbReference type="OrthoDB" id="1745573at2759"/>
<organism evidence="2 3">
    <name type="scientific">Nyssa sinensis</name>
    <dbReference type="NCBI Taxonomy" id="561372"/>
    <lineage>
        <taxon>Eukaryota</taxon>
        <taxon>Viridiplantae</taxon>
        <taxon>Streptophyta</taxon>
        <taxon>Embryophyta</taxon>
        <taxon>Tracheophyta</taxon>
        <taxon>Spermatophyta</taxon>
        <taxon>Magnoliopsida</taxon>
        <taxon>eudicotyledons</taxon>
        <taxon>Gunneridae</taxon>
        <taxon>Pentapetalae</taxon>
        <taxon>asterids</taxon>
        <taxon>Cornales</taxon>
        <taxon>Nyssaceae</taxon>
        <taxon>Nyssa</taxon>
    </lineage>
</organism>
<gene>
    <name evidence="2" type="ORF">F0562_024093</name>
</gene>
<name>A0A5J5BP43_9ASTE</name>
<sequence>MLGGLPMESAYRAKVFNMHGAFFLFKLQSKTEALRILQTNLWFEGKPVLLDWWIPTGCCHKAEKMPSETWWVRGALRSQFGWHGVRRWNGGRRILQCLLLRCQVDLQKQGLMINFTGHMQDVRGGKGKEKLPVVPREAPEHVSSSNVSDYMAAQRCYLNSSSDLSGEESRDAHTGRGSAGPSRWIGPAQSSKAGFNTWAEDSKSKGPANHFGPLASMDQGPPPAVLASEAAPPGPCASTESTATQRGYSA</sequence>
<evidence type="ECO:0000313" key="2">
    <source>
        <dbReference type="EMBL" id="KAA8542941.1"/>
    </source>
</evidence>